<evidence type="ECO:0000313" key="3">
    <source>
        <dbReference type="Proteomes" id="UP000289166"/>
    </source>
</evidence>
<reference evidence="3" key="1">
    <citation type="submission" date="2018-11" db="EMBL/GenBank/DDBJ databases">
        <title>Genome sequencing of a novel mesophilic and cellulolytic organism within the genus Hungateiclostridium.</title>
        <authorList>
            <person name="Rettenmaier R."/>
            <person name="Liebl W."/>
            <person name="Zverlov V."/>
        </authorList>
    </citation>
    <scope>NUCLEOTIDE SEQUENCE [LARGE SCALE GENOMIC DNA]</scope>
    <source>
        <strain evidence="3">N2K1</strain>
    </source>
</reference>
<gene>
    <name evidence="2" type="ORF">EFD62_06725</name>
</gene>
<proteinExistence type="predicted"/>
<dbReference type="Gene3D" id="3.30.420.10">
    <property type="entry name" value="Ribonuclease H-like superfamily/Ribonuclease H"/>
    <property type="match status" value="1"/>
</dbReference>
<dbReference type="EMBL" id="RLII01000005">
    <property type="protein sequence ID" value="RXE59637.1"/>
    <property type="molecule type" value="Genomic_DNA"/>
</dbReference>
<dbReference type="InterPro" id="IPR012337">
    <property type="entry name" value="RNaseH-like_sf"/>
</dbReference>
<organism evidence="2 3">
    <name type="scientific">Acetivibrio mesophilus</name>
    <dbReference type="NCBI Taxonomy" id="2487273"/>
    <lineage>
        <taxon>Bacteria</taxon>
        <taxon>Bacillati</taxon>
        <taxon>Bacillota</taxon>
        <taxon>Clostridia</taxon>
        <taxon>Eubacteriales</taxon>
        <taxon>Oscillospiraceae</taxon>
        <taxon>Acetivibrio</taxon>
    </lineage>
</organism>
<dbReference type="Proteomes" id="UP000289166">
    <property type="component" value="Unassembled WGS sequence"/>
</dbReference>
<dbReference type="Pfam" id="PF09299">
    <property type="entry name" value="Mu-transpos_C"/>
    <property type="match status" value="1"/>
</dbReference>
<comment type="caution">
    <text evidence="2">The sequence shown here is derived from an EMBL/GenBank/DDBJ whole genome shotgun (WGS) entry which is preliminary data.</text>
</comment>
<dbReference type="InterPro" id="IPR036397">
    <property type="entry name" value="RNaseH_sf"/>
</dbReference>
<dbReference type="OrthoDB" id="501284at2"/>
<dbReference type="RefSeq" id="WP_128705885.1">
    <property type="nucleotide sequence ID" value="NZ_RLII01000005.1"/>
</dbReference>
<dbReference type="GO" id="GO:0003676">
    <property type="term" value="F:nucleic acid binding"/>
    <property type="evidence" value="ECO:0007669"/>
    <property type="project" value="InterPro"/>
</dbReference>
<dbReference type="SUPFAM" id="SSF53098">
    <property type="entry name" value="Ribonuclease H-like"/>
    <property type="match status" value="1"/>
</dbReference>
<dbReference type="InterPro" id="IPR015378">
    <property type="entry name" value="Transposase-like_Mu_C"/>
</dbReference>
<evidence type="ECO:0000259" key="1">
    <source>
        <dbReference type="PROSITE" id="PS50994"/>
    </source>
</evidence>
<sequence length="606" mass="69765">MKKNDLLKNDESIIRVLAIEDDRLLFIDCIKLTMPKWGKIASIVDYTPCEEQALSKGFKEDIDDLNSDARKSAYQHYTMISGILPYVSDNTMRCRAIDKAAEEYHVSKKTIRKYLCRYLAYQNITALAPKTNDDKRVLSQDEKNMRWALNKFFYNKNRNSLHTAYTLMLKEKYCDGEGKLSSAYPSFYQFRYFYRKTKNMQTYYISREGLKAYQRNKRPCTSEGVRTFAIAPGVGMLDATVCDIYLVNEIGDLVGRPILTACIDAYSGLCCGYSLSWEGGVYSLRNLMVNIIADKVEHCSRFGIHINESDWPAKEIPGKLISDKGAEYTSDTFAQLAELGVMITNLPAYRPELKGPVEKFFDLVQDSYKPFLKGRGVIEPDYLERGAHDYRKDACLTIKEFEKIILHCILFHNSKRVFGEFPYTEAMIEAGIKPNANSIWEWGKNQPGVNLISVSTEQLVLTLLPRTIGKFTRFGLKANKMRYHHPNYVEKYLQGKEAVVAYNPEDVSNVWILENGTYIRFELIDSRFRDKPLDVVMGIKKKQRLIVGIANKDRVQAEMELATHIEVISRNITKNNKVNIKSIRETRRKELDKLHLDHVKEAGIDE</sequence>
<dbReference type="GO" id="GO:0015074">
    <property type="term" value="P:DNA integration"/>
    <property type="evidence" value="ECO:0007669"/>
    <property type="project" value="InterPro"/>
</dbReference>
<name>A0A4Q0I6U2_9FIRM</name>
<feature type="domain" description="Integrase catalytic" evidence="1">
    <location>
        <begin position="228"/>
        <end position="442"/>
    </location>
</feature>
<dbReference type="AlphaFoldDB" id="A0A4Q0I6U2"/>
<accession>A0A4Q0I6U2</accession>
<dbReference type="InterPro" id="IPR001584">
    <property type="entry name" value="Integrase_cat-core"/>
</dbReference>
<dbReference type="PROSITE" id="PS50994">
    <property type="entry name" value="INTEGRASE"/>
    <property type="match status" value="1"/>
</dbReference>
<keyword evidence="3" id="KW-1185">Reference proteome</keyword>
<protein>
    <recommendedName>
        <fullName evidence="1">Integrase catalytic domain-containing protein</fullName>
    </recommendedName>
</protein>
<evidence type="ECO:0000313" key="2">
    <source>
        <dbReference type="EMBL" id="RXE59637.1"/>
    </source>
</evidence>